<dbReference type="PANTHER" id="PTHR12526">
    <property type="entry name" value="GLYCOSYLTRANSFERASE"/>
    <property type="match status" value="1"/>
</dbReference>
<name>A0A1Y2JTP4_BRAJP</name>
<dbReference type="Gene3D" id="3.40.50.2000">
    <property type="entry name" value="Glycogen Phosphorylase B"/>
    <property type="match status" value="2"/>
</dbReference>
<evidence type="ECO:0000313" key="2">
    <source>
        <dbReference type="EMBL" id="OSJ35133.1"/>
    </source>
</evidence>
<dbReference type="Pfam" id="PF00534">
    <property type="entry name" value="Glycos_transf_1"/>
    <property type="match status" value="1"/>
</dbReference>
<dbReference type="SUPFAM" id="SSF53756">
    <property type="entry name" value="UDP-Glycosyltransferase/glycogen phosphorylase"/>
    <property type="match status" value="1"/>
</dbReference>
<dbReference type="AlphaFoldDB" id="A0A1Y2JTP4"/>
<dbReference type="Proteomes" id="UP000193335">
    <property type="component" value="Unassembled WGS sequence"/>
</dbReference>
<protein>
    <recommendedName>
        <fullName evidence="1">Glycosyl transferase family 1 domain-containing protein</fullName>
    </recommendedName>
</protein>
<proteinExistence type="predicted"/>
<dbReference type="EMBL" id="NAFL01000222">
    <property type="protein sequence ID" value="OSJ35133.1"/>
    <property type="molecule type" value="Genomic_DNA"/>
</dbReference>
<comment type="caution">
    <text evidence="2">The sequence shown here is derived from an EMBL/GenBank/DDBJ whole genome shotgun (WGS) entry which is preliminary data.</text>
</comment>
<organism evidence="2 3">
    <name type="scientific">Bradyrhizobium japonicum</name>
    <dbReference type="NCBI Taxonomy" id="375"/>
    <lineage>
        <taxon>Bacteria</taxon>
        <taxon>Pseudomonadati</taxon>
        <taxon>Pseudomonadota</taxon>
        <taxon>Alphaproteobacteria</taxon>
        <taxon>Hyphomicrobiales</taxon>
        <taxon>Nitrobacteraceae</taxon>
        <taxon>Bradyrhizobium</taxon>
    </lineage>
</organism>
<accession>A0A1Y2JTP4</accession>
<dbReference type="InterPro" id="IPR001296">
    <property type="entry name" value="Glyco_trans_1"/>
</dbReference>
<dbReference type="GO" id="GO:0016757">
    <property type="term" value="F:glycosyltransferase activity"/>
    <property type="evidence" value="ECO:0007669"/>
    <property type="project" value="InterPro"/>
</dbReference>
<gene>
    <name evidence="2" type="ORF">BSZ19_09500</name>
</gene>
<dbReference type="RefSeq" id="WP_085399361.1">
    <property type="nucleotide sequence ID" value="NZ_NAFL01000222.1"/>
</dbReference>
<feature type="domain" description="Glycosyl transferase family 1" evidence="1">
    <location>
        <begin position="166"/>
        <end position="303"/>
    </location>
</feature>
<reference evidence="2 3" key="1">
    <citation type="submission" date="2017-03" db="EMBL/GenBank/DDBJ databases">
        <title>Whole genome sequences of fourteen strains of Bradyrhizobium canariense and one strain of Bradyrhizobium japonicum isolated from Lupinus (Papilionoideae: Genisteae) species in Algeria.</title>
        <authorList>
            <person name="Crovadore J."/>
            <person name="Chekireb D."/>
            <person name="Brachmann A."/>
            <person name="Chablais R."/>
            <person name="Cochard B."/>
            <person name="Lefort F."/>
        </authorList>
    </citation>
    <scope>NUCLEOTIDE SEQUENCE [LARGE SCALE GENOMIC DNA]</scope>
    <source>
        <strain evidence="2 3">UBMA197</strain>
    </source>
</reference>
<evidence type="ECO:0000259" key="1">
    <source>
        <dbReference type="Pfam" id="PF00534"/>
    </source>
</evidence>
<dbReference type="CDD" id="cd03801">
    <property type="entry name" value="GT4_PimA-like"/>
    <property type="match status" value="1"/>
</dbReference>
<sequence length="357" mass="39086">MRILVIGGTRDHLGGVEAFCDRAKISMERICPELRIERLWTSTAYLSLRRLPAFVLGVLRLIASRASGNAVAWIQYVNLPDLIYVLLAKALGYETVVTPHLGLNWKSQRNSTLRTISRLILSRADRIALLSQTQESEISLPSNVQRSLIRTFLPPEVLEPISVPANTDKSELPSGELRLIHASRLSVAKGTFLMLDVCARLQAAGVTFSAQIVGSADEETRISLRKSIEEKNLSEHVSLLGWATPEQLMGQLRNADVLVHLSQVDSYPLIVLEALASGTLPLALDLAGARSMISDYDGFLVSRLQPVEDAVTHLTTCTLADIRSRAAAHAGQVRADFAWPTAATLLLESLQPTRSPT</sequence>
<evidence type="ECO:0000313" key="3">
    <source>
        <dbReference type="Proteomes" id="UP000193335"/>
    </source>
</evidence>